<gene>
    <name evidence="1" type="ORF">D9613_010722</name>
</gene>
<evidence type="ECO:0000313" key="1">
    <source>
        <dbReference type="EMBL" id="KAF4612921.1"/>
    </source>
</evidence>
<protein>
    <submittedName>
        <fullName evidence="1">Uncharacterized protein</fullName>
    </submittedName>
</protein>
<comment type="caution">
    <text evidence="1">The sequence shown here is derived from an EMBL/GenBank/DDBJ whole genome shotgun (WGS) entry which is preliminary data.</text>
</comment>
<dbReference type="EMBL" id="JAACJL010000046">
    <property type="protein sequence ID" value="KAF4612921.1"/>
    <property type="molecule type" value="Genomic_DNA"/>
</dbReference>
<dbReference type="AlphaFoldDB" id="A0A8H4QLC6"/>
<accession>A0A8H4QLC6</accession>
<proteinExistence type="predicted"/>
<sequence>MKHSRSQNHQTLRVLEYADDFILQTTTRTPTQIRSDSGVIIPRLLTERPVRPIMRSSFSNESILYLLQLLRLLRRTETLLRTTPRAAGDSPNNSVEIAENLILLIQDHTLSIVSLIFGDTLRTTRINPSARTDPTTNPTTPET</sequence>
<evidence type="ECO:0000313" key="2">
    <source>
        <dbReference type="Proteomes" id="UP000521872"/>
    </source>
</evidence>
<reference evidence="1 2" key="1">
    <citation type="submission" date="2019-12" db="EMBL/GenBank/DDBJ databases">
        <authorList>
            <person name="Floudas D."/>
            <person name="Bentzer J."/>
            <person name="Ahren D."/>
            <person name="Johansson T."/>
            <person name="Persson P."/>
            <person name="Tunlid A."/>
        </authorList>
    </citation>
    <scope>NUCLEOTIDE SEQUENCE [LARGE SCALE GENOMIC DNA]</scope>
    <source>
        <strain evidence="1 2">CBS 102.39</strain>
    </source>
</reference>
<name>A0A8H4QLC6_9AGAR</name>
<keyword evidence="2" id="KW-1185">Reference proteome</keyword>
<organism evidence="1 2">
    <name type="scientific">Agrocybe pediades</name>
    <dbReference type="NCBI Taxonomy" id="84607"/>
    <lineage>
        <taxon>Eukaryota</taxon>
        <taxon>Fungi</taxon>
        <taxon>Dikarya</taxon>
        <taxon>Basidiomycota</taxon>
        <taxon>Agaricomycotina</taxon>
        <taxon>Agaricomycetes</taxon>
        <taxon>Agaricomycetidae</taxon>
        <taxon>Agaricales</taxon>
        <taxon>Agaricineae</taxon>
        <taxon>Strophariaceae</taxon>
        <taxon>Agrocybe</taxon>
    </lineage>
</organism>
<dbReference type="Proteomes" id="UP000521872">
    <property type="component" value="Unassembled WGS sequence"/>
</dbReference>